<proteinExistence type="inferred from homology"/>
<protein>
    <recommendedName>
        <fullName evidence="10">Ribosomal RNA small subunit methyltransferase Nep1</fullName>
        <ecNumber evidence="10">2.1.1.-</ecNumber>
    </recommendedName>
    <alternativeName>
        <fullName evidence="10">16S rRNA (pseudouridine-N1-)-methyltransferase Nep1</fullName>
    </alternativeName>
</protein>
<dbReference type="NCBIfam" id="NF003207">
    <property type="entry name" value="PRK04171.2-2"/>
    <property type="match status" value="1"/>
</dbReference>
<evidence type="ECO:0000256" key="4">
    <source>
        <dbReference type="ARBA" id="ARBA00022552"/>
    </source>
</evidence>
<feature type="binding site" evidence="10">
    <location>
        <begin position="198"/>
        <end position="203"/>
    </location>
    <ligand>
        <name>S-adenosyl-L-methionine</name>
        <dbReference type="ChEBI" id="CHEBI:59789"/>
    </ligand>
</feature>
<gene>
    <name evidence="11" type="primary">NEP1</name>
    <name evidence="10" type="synonym">nep1</name>
</gene>
<dbReference type="InterPro" id="IPR029028">
    <property type="entry name" value="Alpha/beta_knot_MTases"/>
</dbReference>
<dbReference type="CDD" id="cd18088">
    <property type="entry name" value="Nep1-like"/>
    <property type="match status" value="1"/>
</dbReference>
<evidence type="ECO:0000256" key="8">
    <source>
        <dbReference type="ARBA" id="ARBA00022730"/>
    </source>
</evidence>
<evidence type="ECO:0000256" key="3">
    <source>
        <dbReference type="ARBA" id="ARBA00022517"/>
    </source>
</evidence>
<dbReference type="GO" id="GO:0070037">
    <property type="term" value="F:rRNA (pseudouridine) methyltransferase activity"/>
    <property type="evidence" value="ECO:0007669"/>
    <property type="project" value="UniProtKB-UniRule"/>
</dbReference>
<evidence type="ECO:0000256" key="1">
    <source>
        <dbReference type="ARBA" id="ARBA00008115"/>
    </source>
</evidence>
<dbReference type="Gene3D" id="3.40.1280.10">
    <property type="match status" value="1"/>
</dbReference>
<dbReference type="InterPro" id="IPR005304">
    <property type="entry name" value="Rbsml_bgen_MeTrfase_EMG1/NEP1"/>
</dbReference>
<comment type="function">
    <text evidence="10">Methyltransferase involved in ribosomal biogenesis. Specifically catalyzes the N1-methylation of the pseudouridine corresponding to position 914 in M.jannaschii 16S rRNA.</text>
</comment>
<comment type="catalytic activity">
    <reaction evidence="10">
        <text>a pseudouridine in rRNA + S-adenosyl-L-methionine = an N(1)-methylpseudouridine in rRNA + S-adenosyl-L-homocysteine + H(+)</text>
        <dbReference type="Rhea" id="RHEA:46696"/>
        <dbReference type="Rhea" id="RHEA-COMP:11634"/>
        <dbReference type="Rhea" id="RHEA-COMP:13933"/>
        <dbReference type="ChEBI" id="CHEBI:15378"/>
        <dbReference type="ChEBI" id="CHEBI:57856"/>
        <dbReference type="ChEBI" id="CHEBI:59789"/>
        <dbReference type="ChEBI" id="CHEBI:65314"/>
        <dbReference type="ChEBI" id="CHEBI:74890"/>
    </reaction>
</comment>
<feature type="site" description="Stabilizes Arg-xx" evidence="10">
    <location>
        <position position="62"/>
    </location>
</feature>
<organism evidence="11">
    <name type="scientific">uncultured marine thaumarchaeote KM3_31_G08</name>
    <dbReference type="NCBI Taxonomy" id="1456121"/>
    <lineage>
        <taxon>Archaea</taxon>
        <taxon>Nitrososphaerota</taxon>
        <taxon>environmental samples</taxon>
    </lineage>
</organism>
<feature type="site" description="Interaction with substrate rRNA" evidence="10">
    <location>
        <position position="104"/>
    </location>
</feature>
<keyword evidence="4 10" id="KW-0698">rRNA processing</keyword>
<dbReference type="InterPro" id="IPR023503">
    <property type="entry name" value="Ribosome_NEP1_arc"/>
</dbReference>
<keyword evidence="3 10" id="KW-0690">Ribosome biogenesis</keyword>
<evidence type="ECO:0000256" key="6">
    <source>
        <dbReference type="ARBA" id="ARBA00022679"/>
    </source>
</evidence>
<feature type="site" description="Interaction with substrate rRNA" evidence="10">
    <location>
        <position position="108"/>
    </location>
</feature>
<dbReference type="Pfam" id="PF03587">
    <property type="entry name" value="EMG1"/>
    <property type="match status" value="1"/>
</dbReference>
<dbReference type="GO" id="GO:0019843">
    <property type="term" value="F:rRNA binding"/>
    <property type="evidence" value="ECO:0007669"/>
    <property type="project" value="UniProtKB-UniRule"/>
</dbReference>
<dbReference type="FunFam" id="3.40.1280.10:FF:000042">
    <property type="entry name" value="Ribosomal RNA small subunit methyltransferase Nep1"/>
    <property type="match status" value="1"/>
</dbReference>
<dbReference type="PANTHER" id="PTHR12636">
    <property type="entry name" value="NEP1/MRA1"/>
    <property type="match status" value="1"/>
</dbReference>
<keyword evidence="6 10" id="KW-0808">Transferase</keyword>
<sequence length="222" mass="25213">MISLILSESALELVPSELKHHPSVVSHARKLDKHSSEILLDNSWHFAAMKGINNEMKRGRPDLVHFSILEATTIPLYLQNKMKLYVHTIDDKVISFGNNVHIPKSYHRFEGVIEKLYKEKQIVTNDDVLLEIKDQTFSELVDEINPSKVIGFSTSGVSSTYEKIASEISDNTCIVLGGFQKGHFSDSIQNKINNLYSIGNESFEGHVVVSRILYEYEKTIFM</sequence>
<dbReference type="AlphaFoldDB" id="A0A075GXP3"/>
<comment type="similarity">
    <text evidence="1 10">Belongs to the class IV-like SAM-binding methyltransferase superfamily. RNA methyltransferase NEP1 family.</text>
</comment>
<dbReference type="HAMAP" id="MF_00554">
    <property type="entry name" value="NEP1"/>
    <property type="match status" value="1"/>
</dbReference>
<keyword evidence="5 10" id="KW-0489">Methyltransferase</keyword>
<name>A0A075GXP3_9ARCH</name>
<dbReference type="GO" id="GO:0070475">
    <property type="term" value="P:rRNA base methylation"/>
    <property type="evidence" value="ECO:0007669"/>
    <property type="project" value="InterPro"/>
</dbReference>
<feature type="binding site" evidence="10">
    <location>
        <position position="182"/>
    </location>
    <ligand>
        <name>S-adenosyl-L-methionine</name>
        <dbReference type="ChEBI" id="CHEBI:59789"/>
    </ligand>
</feature>
<evidence type="ECO:0000256" key="2">
    <source>
        <dbReference type="ARBA" id="ARBA00011738"/>
    </source>
</evidence>
<evidence type="ECO:0000256" key="10">
    <source>
        <dbReference type="HAMAP-Rule" id="MF_00554"/>
    </source>
</evidence>
<feature type="binding site" evidence="10">
    <location>
        <position position="177"/>
    </location>
    <ligand>
        <name>S-adenosyl-L-methionine</name>
        <dbReference type="ChEBI" id="CHEBI:59789"/>
    </ligand>
</feature>
<keyword evidence="8 10" id="KW-0699">rRNA-binding</keyword>
<comment type="caution">
    <text evidence="10">Lacks conserved residue(s) required for the propagation of feature annotation.</text>
</comment>
<accession>A0A075GXP3</accession>
<dbReference type="InterPro" id="IPR029026">
    <property type="entry name" value="tRNA_m1G_MTases_N"/>
</dbReference>
<comment type="subunit">
    <text evidence="2 10">Homodimer.</text>
</comment>
<reference evidence="11" key="1">
    <citation type="journal article" date="2014" name="Genome Biol. Evol.">
        <title>Pangenome evidence for extensive interdomain horizontal transfer affecting lineage core and shell genes in uncultured planktonic thaumarchaeota and euryarchaeota.</title>
        <authorList>
            <person name="Deschamps P."/>
            <person name="Zivanovic Y."/>
            <person name="Moreira D."/>
            <person name="Rodriguez-Valera F."/>
            <person name="Lopez-Garcia P."/>
        </authorList>
    </citation>
    <scope>NUCLEOTIDE SEQUENCE</scope>
</reference>
<keyword evidence="9 10" id="KW-0694">RNA-binding</keyword>
<evidence type="ECO:0000313" key="11">
    <source>
        <dbReference type="EMBL" id="AIF08636.1"/>
    </source>
</evidence>
<dbReference type="PANTHER" id="PTHR12636:SF5">
    <property type="entry name" value="RIBOSOMAL RNA SMALL SUBUNIT METHYLTRANSFERASE NEP1"/>
    <property type="match status" value="1"/>
</dbReference>
<dbReference type="EMBL" id="KF900837">
    <property type="protein sequence ID" value="AIF08636.1"/>
    <property type="molecule type" value="Genomic_DNA"/>
</dbReference>
<dbReference type="EC" id="2.1.1.-" evidence="10"/>
<evidence type="ECO:0000256" key="7">
    <source>
        <dbReference type="ARBA" id="ARBA00022691"/>
    </source>
</evidence>
<evidence type="ECO:0000256" key="5">
    <source>
        <dbReference type="ARBA" id="ARBA00022603"/>
    </source>
</evidence>
<evidence type="ECO:0000256" key="9">
    <source>
        <dbReference type="ARBA" id="ARBA00022884"/>
    </source>
</evidence>
<feature type="site" description="Interaction with substrate rRNA" evidence="10">
    <location>
        <position position="60"/>
    </location>
</feature>
<keyword evidence="7 10" id="KW-0949">S-adenosyl-L-methionine</keyword>
<dbReference type="SUPFAM" id="SSF75217">
    <property type="entry name" value="alpha/beta knot"/>
    <property type="match status" value="1"/>
</dbReference>